<sequence>MSSTTTASPTATCVTVTPGKNGYVPPEACNANYAYDPSFAAAVVTSIFFGLLLALHLFQGILYRKKFCWVIIMGAIWETASFVLRTLGTRYQQNVTFATVSQILVLLAPLWINAFDYMVLGRMVYYFLPEQKLYIKATRFSVCFVWLDVTSFLVQLGGGLLLTGTGQSAKVLSMGKNIYMGGIGMQQLFILGFLGMVIMFHRRALVLEREGVLATTGRTNWRTLLYCLYASLLLISIRIVYRLIEFSRGTGTNNPIPYHEFYMYCLDALPMSLALLAMSIGHPGRTLVGPDSEFPHLTRKEKKAAKAAAKSAKLQMKMDGMLGHERVESSQIQLLQRGRSSSSFEAGGDFPIQPSQIWQPRELHGGRSDMV</sequence>
<dbReference type="AlphaFoldDB" id="A0A166KIV8"/>
<feature type="transmembrane region" description="Helical" evidence="6">
    <location>
        <begin position="140"/>
        <end position="158"/>
    </location>
</feature>
<dbReference type="InterPro" id="IPR007568">
    <property type="entry name" value="RTA1"/>
</dbReference>
<feature type="transmembrane region" description="Helical" evidence="6">
    <location>
        <begin position="221"/>
        <end position="241"/>
    </location>
</feature>
<keyword evidence="3 6" id="KW-1133">Transmembrane helix</keyword>
<dbReference type="Proteomes" id="UP000076532">
    <property type="component" value="Unassembled WGS sequence"/>
</dbReference>
<protein>
    <recommendedName>
        <fullName evidence="9">RTA1-domain-containing protein</fullName>
    </recommendedName>
</protein>
<dbReference type="PANTHER" id="PTHR31465:SF15">
    <property type="entry name" value="LIPID TRANSPORTER ATNI-RELATED"/>
    <property type="match status" value="1"/>
</dbReference>
<feature type="transmembrane region" description="Helical" evidence="6">
    <location>
        <begin position="178"/>
        <end position="200"/>
    </location>
</feature>
<feature type="transmembrane region" description="Helical" evidence="6">
    <location>
        <begin position="39"/>
        <end position="58"/>
    </location>
</feature>
<feature type="transmembrane region" description="Helical" evidence="6">
    <location>
        <begin position="104"/>
        <end position="128"/>
    </location>
</feature>
<evidence type="ECO:0000256" key="6">
    <source>
        <dbReference type="SAM" id="Phobius"/>
    </source>
</evidence>
<evidence type="ECO:0000256" key="5">
    <source>
        <dbReference type="SAM" id="MobiDB-lite"/>
    </source>
</evidence>
<feature type="compositionally biased region" description="Basic and acidic residues" evidence="5">
    <location>
        <begin position="361"/>
        <end position="371"/>
    </location>
</feature>
<evidence type="ECO:0000313" key="7">
    <source>
        <dbReference type="EMBL" id="KZP21951.1"/>
    </source>
</evidence>
<evidence type="ECO:0000256" key="1">
    <source>
        <dbReference type="ARBA" id="ARBA00004141"/>
    </source>
</evidence>
<evidence type="ECO:0000256" key="4">
    <source>
        <dbReference type="ARBA" id="ARBA00023136"/>
    </source>
</evidence>
<evidence type="ECO:0008006" key="9">
    <source>
        <dbReference type="Google" id="ProtNLM"/>
    </source>
</evidence>
<evidence type="ECO:0000313" key="8">
    <source>
        <dbReference type="Proteomes" id="UP000076532"/>
    </source>
</evidence>
<dbReference type="PANTHER" id="PTHR31465">
    <property type="entry name" value="PROTEIN RTA1-RELATED"/>
    <property type="match status" value="1"/>
</dbReference>
<reference evidence="7 8" key="1">
    <citation type="journal article" date="2016" name="Mol. Biol. Evol.">
        <title>Comparative Genomics of Early-Diverging Mushroom-Forming Fungi Provides Insights into the Origins of Lignocellulose Decay Capabilities.</title>
        <authorList>
            <person name="Nagy L.G."/>
            <person name="Riley R."/>
            <person name="Tritt A."/>
            <person name="Adam C."/>
            <person name="Daum C."/>
            <person name="Floudas D."/>
            <person name="Sun H."/>
            <person name="Yadav J.S."/>
            <person name="Pangilinan J."/>
            <person name="Larsson K.H."/>
            <person name="Matsuura K."/>
            <person name="Barry K."/>
            <person name="Labutti K."/>
            <person name="Kuo R."/>
            <person name="Ohm R.A."/>
            <person name="Bhattacharya S.S."/>
            <person name="Shirouzu T."/>
            <person name="Yoshinaga Y."/>
            <person name="Martin F.M."/>
            <person name="Grigoriev I.V."/>
            <person name="Hibbett D.S."/>
        </authorList>
    </citation>
    <scope>NUCLEOTIDE SEQUENCE [LARGE SCALE GENOMIC DNA]</scope>
    <source>
        <strain evidence="7 8">CBS 109695</strain>
    </source>
</reference>
<organism evidence="7 8">
    <name type="scientific">Athelia psychrophila</name>
    <dbReference type="NCBI Taxonomy" id="1759441"/>
    <lineage>
        <taxon>Eukaryota</taxon>
        <taxon>Fungi</taxon>
        <taxon>Dikarya</taxon>
        <taxon>Basidiomycota</taxon>
        <taxon>Agaricomycotina</taxon>
        <taxon>Agaricomycetes</taxon>
        <taxon>Agaricomycetidae</taxon>
        <taxon>Atheliales</taxon>
        <taxon>Atheliaceae</taxon>
        <taxon>Athelia</taxon>
    </lineage>
</organism>
<dbReference type="GO" id="GO:0016020">
    <property type="term" value="C:membrane"/>
    <property type="evidence" value="ECO:0007669"/>
    <property type="project" value="UniProtKB-SubCell"/>
</dbReference>
<keyword evidence="8" id="KW-1185">Reference proteome</keyword>
<keyword evidence="2 6" id="KW-0812">Transmembrane</keyword>
<dbReference type="OrthoDB" id="3358017at2759"/>
<comment type="subcellular location">
    <subcellularLocation>
        <location evidence="1">Membrane</location>
        <topology evidence="1">Multi-pass membrane protein</topology>
    </subcellularLocation>
</comment>
<evidence type="ECO:0000256" key="2">
    <source>
        <dbReference type="ARBA" id="ARBA00022692"/>
    </source>
</evidence>
<gene>
    <name evidence="7" type="ORF">FIBSPDRAFT_931388</name>
</gene>
<feature type="transmembrane region" description="Helical" evidence="6">
    <location>
        <begin position="67"/>
        <end position="84"/>
    </location>
</feature>
<dbReference type="Pfam" id="PF04479">
    <property type="entry name" value="RTA1"/>
    <property type="match status" value="1"/>
</dbReference>
<dbReference type="STRING" id="436010.A0A166KIV8"/>
<dbReference type="EMBL" id="KV417543">
    <property type="protein sequence ID" value="KZP21951.1"/>
    <property type="molecule type" value="Genomic_DNA"/>
</dbReference>
<evidence type="ECO:0000256" key="3">
    <source>
        <dbReference type="ARBA" id="ARBA00022989"/>
    </source>
</evidence>
<name>A0A166KIV8_9AGAM</name>
<feature type="region of interest" description="Disordered" evidence="5">
    <location>
        <begin position="341"/>
        <end position="371"/>
    </location>
</feature>
<keyword evidence="4 6" id="KW-0472">Membrane</keyword>
<accession>A0A166KIV8</accession>
<proteinExistence type="predicted"/>